<keyword evidence="2" id="KW-0964">Secreted</keyword>
<dbReference type="SUPFAM" id="SSF48619">
    <property type="entry name" value="Phospholipase A2, PLA2"/>
    <property type="match status" value="1"/>
</dbReference>
<dbReference type="GO" id="GO:0005576">
    <property type="term" value="C:extracellular region"/>
    <property type="evidence" value="ECO:0007669"/>
    <property type="project" value="UniProtKB-SubCell"/>
</dbReference>
<name>A0A8S1FCT3_9PELO</name>
<dbReference type="EMBL" id="CADEPM010000012">
    <property type="protein sequence ID" value="CAB3411079.1"/>
    <property type="molecule type" value="Genomic_DNA"/>
</dbReference>
<evidence type="ECO:0000313" key="6">
    <source>
        <dbReference type="Proteomes" id="UP000494206"/>
    </source>
</evidence>
<dbReference type="GO" id="GO:0004623">
    <property type="term" value="F:phospholipase A2 activity"/>
    <property type="evidence" value="ECO:0007669"/>
    <property type="project" value="InterPro"/>
</dbReference>
<dbReference type="PANTHER" id="PTHR34228:SF6">
    <property type="entry name" value="PHOSPHOLIPASE A2"/>
    <property type="match status" value="1"/>
</dbReference>
<reference evidence="5 6" key="1">
    <citation type="submission" date="2020-04" db="EMBL/GenBank/DDBJ databases">
        <authorList>
            <person name="Laetsch R D."/>
            <person name="Stevens L."/>
            <person name="Kumar S."/>
            <person name="Blaxter L. M."/>
        </authorList>
    </citation>
    <scope>NUCLEOTIDE SEQUENCE [LARGE SCALE GENOMIC DNA]</scope>
</reference>
<organism evidence="5 6">
    <name type="scientific">Caenorhabditis bovis</name>
    <dbReference type="NCBI Taxonomy" id="2654633"/>
    <lineage>
        <taxon>Eukaryota</taxon>
        <taxon>Metazoa</taxon>
        <taxon>Ecdysozoa</taxon>
        <taxon>Nematoda</taxon>
        <taxon>Chromadorea</taxon>
        <taxon>Rhabditida</taxon>
        <taxon>Rhabditina</taxon>
        <taxon>Rhabditomorpha</taxon>
        <taxon>Rhabditoidea</taxon>
        <taxon>Rhabditidae</taxon>
        <taxon>Peloderinae</taxon>
        <taxon>Caenorhabditis</taxon>
    </lineage>
</organism>
<evidence type="ECO:0000256" key="3">
    <source>
        <dbReference type="SAM" id="Phobius"/>
    </source>
</evidence>
<dbReference type="InterPro" id="IPR053322">
    <property type="entry name" value="PLA2-like"/>
</dbReference>
<dbReference type="AlphaFoldDB" id="A0A8S1FCT3"/>
<evidence type="ECO:0008006" key="7">
    <source>
        <dbReference type="Google" id="ProtNLM"/>
    </source>
</evidence>
<evidence type="ECO:0000313" key="5">
    <source>
        <dbReference type="EMBL" id="CAB3411079.1"/>
    </source>
</evidence>
<proteinExistence type="predicted"/>
<gene>
    <name evidence="5" type="ORF">CBOVIS_LOCUS12509</name>
</gene>
<dbReference type="Proteomes" id="UP000494206">
    <property type="component" value="Unassembled WGS sequence"/>
</dbReference>
<protein>
    <recommendedName>
        <fullName evidence="7">Domain of unknown function DB domain-containing protein</fullName>
    </recommendedName>
</protein>
<evidence type="ECO:0000256" key="2">
    <source>
        <dbReference type="ARBA" id="ARBA00022525"/>
    </source>
</evidence>
<keyword evidence="3" id="KW-1133">Transmembrane helix</keyword>
<keyword evidence="4" id="KW-0732">Signal</keyword>
<comment type="subcellular location">
    <subcellularLocation>
        <location evidence="1">Secreted</location>
    </subcellularLocation>
</comment>
<dbReference type="PROSITE" id="PS00118">
    <property type="entry name" value="PA2_HIS"/>
    <property type="match status" value="1"/>
</dbReference>
<sequence>MLRRAHRPGILLICVLSLISAHAPRPRRSLAPFSGAGGSLRTEMSVTRDHWHCGSDDGHSKDYTYKQVEQNCPSLAASLNHCCAVHDDCYGQQLGQEECDKQFCECNRLVARLPTEESFKCRGMLSDACLVLQLLGHLAYGNSNYTDPTKPSNVIPVVPKTVPEIKHDYLKLYETCPFVNITLASCSYNFDLCADVHSVDFCANDLCNCMLDAAEMDPIHKKQCMVDVTHTCRKALTHSTEIMTQRSNTKFNMILLTIFLFAAGATALIGFTIYKRSLKPEKKDGKLMHIHSVESSKSVNPLLLNTD</sequence>
<dbReference type="InterPro" id="IPR033113">
    <property type="entry name" value="PLA2_histidine"/>
</dbReference>
<keyword evidence="6" id="KW-1185">Reference proteome</keyword>
<dbReference type="InterPro" id="IPR036444">
    <property type="entry name" value="PLipase_A2_dom_sf"/>
</dbReference>
<keyword evidence="3" id="KW-0812">Transmembrane</keyword>
<feature type="chain" id="PRO_5035759663" description="Domain of unknown function DB domain-containing protein" evidence="4">
    <location>
        <begin position="22"/>
        <end position="307"/>
    </location>
</feature>
<dbReference type="GO" id="GO:0006644">
    <property type="term" value="P:phospholipid metabolic process"/>
    <property type="evidence" value="ECO:0007669"/>
    <property type="project" value="InterPro"/>
</dbReference>
<comment type="caution">
    <text evidence="5">The sequence shown here is derived from an EMBL/GenBank/DDBJ whole genome shotgun (WGS) entry which is preliminary data.</text>
</comment>
<evidence type="ECO:0000256" key="1">
    <source>
        <dbReference type="ARBA" id="ARBA00004613"/>
    </source>
</evidence>
<keyword evidence="3" id="KW-0472">Membrane</keyword>
<feature type="transmembrane region" description="Helical" evidence="3">
    <location>
        <begin position="253"/>
        <end position="274"/>
    </location>
</feature>
<dbReference type="PANTHER" id="PTHR34228">
    <property type="entry name" value="PROTEIN CBG09474-RELATED"/>
    <property type="match status" value="1"/>
</dbReference>
<feature type="signal peptide" evidence="4">
    <location>
        <begin position="1"/>
        <end position="21"/>
    </location>
</feature>
<dbReference type="GO" id="GO:0050482">
    <property type="term" value="P:arachidonate secretion"/>
    <property type="evidence" value="ECO:0007669"/>
    <property type="project" value="InterPro"/>
</dbReference>
<accession>A0A8S1FCT3</accession>
<evidence type="ECO:0000256" key="4">
    <source>
        <dbReference type="SAM" id="SignalP"/>
    </source>
</evidence>
<dbReference type="OrthoDB" id="5869656at2759"/>